<evidence type="ECO:0000313" key="4">
    <source>
        <dbReference type="Proteomes" id="UP001626549"/>
    </source>
</evidence>
<gene>
    <name evidence="3" type="ORF">R0137_09035</name>
</gene>
<keyword evidence="1" id="KW-1133">Transmembrane helix</keyword>
<feature type="transmembrane region" description="Helical" evidence="1">
    <location>
        <begin position="12"/>
        <end position="27"/>
    </location>
</feature>
<dbReference type="RefSeq" id="WP_407326098.1">
    <property type="nucleotide sequence ID" value="NZ_CP136865.1"/>
</dbReference>
<protein>
    <submittedName>
        <fullName evidence="3">DUF2892 domain-containing protein</fullName>
    </submittedName>
</protein>
<dbReference type="Pfam" id="PF11127">
    <property type="entry name" value="YgaP-like_TM"/>
    <property type="match status" value="1"/>
</dbReference>
<organism evidence="3 4">
    <name type="scientific">Congregibacter brevis</name>
    <dbReference type="NCBI Taxonomy" id="3081201"/>
    <lineage>
        <taxon>Bacteria</taxon>
        <taxon>Pseudomonadati</taxon>
        <taxon>Pseudomonadota</taxon>
        <taxon>Gammaproteobacteria</taxon>
        <taxon>Cellvibrionales</taxon>
        <taxon>Halieaceae</taxon>
        <taxon>Congregibacter</taxon>
    </lineage>
</organism>
<name>A0ABZ0I8L7_9GAMM</name>
<feature type="domain" description="Inner membrane protein YgaP-like transmembrane" evidence="2">
    <location>
        <begin position="4"/>
        <end position="67"/>
    </location>
</feature>
<evidence type="ECO:0000259" key="2">
    <source>
        <dbReference type="Pfam" id="PF11127"/>
    </source>
</evidence>
<keyword evidence="4" id="KW-1185">Reference proteome</keyword>
<accession>A0ABZ0I8L7</accession>
<proteinExistence type="predicted"/>
<dbReference type="Proteomes" id="UP001626549">
    <property type="component" value="Chromosome"/>
</dbReference>
<feature type="transmembrane region" description="Helical" evidence="1">
    <location>
        <begin position="33"/>
        <end position="51"/>
    </location>
</feature>
<sequence>MIDRNIGTIERIVRFTLGAVIVAWILSSERFGLSQGVAVIIAFALFWNSIFGRCYLWKWLGLSSCGPEDDCSAGGGGDSRA</sequence>
<evidence type="ECO:0000313" key="3">
    <source>
        <dbReference type="EMBL" id="WOJ95403.1"/>
    </source>
</evidence>
<dbReference type="InterPro" id="IPR021309">
    <property type="entry name" value="YgaP-like_TM"/>
</dbReference>
<reference evidence="3 4" key="1">
    <citation type="submission" date="2023-10" db="EMBL/GenBank/DDBJ databases">
        <title>Two novel species belonging to the OM43/NOR5 clade.</title>
        <authorList>
            <person name="Park M."/>
        </authorList>
    </citation>
    <scope>NUCLEOTIDE SEQUENCE [LARGE SCALE GENOMIC DNA]</scope>
    <source>
        <strain evidence="3 4">IMCC45268</strain>
    </source>
</reference>
<evidence type="ECO:0000256" key="1">
    <source>
        <dbReference type="SAM" id="Phobius"/>
    </source>
</evidence>
<keyword evidence="1" id="KW-0812">Transmembrane</keyword>
<keyword evidence="1" id="KW-0472">Membrane</keyword>
<dbReference type="EMBL" id="CP136865">
    <property type="protein sequence ID" value="WOJ95403.1"/>
    <property type="molecule type" value="Genomic_DNA"/>
</dbReference>